<sequence>MLKFISVKMLIVQISIVMLCVSSAFASEDYLILASYYSSGSRTACGEAFDPQGFTAASRTLPFGTRLHVTNPATGRSVIVRINDRGPYVRGRGLDLAKGAAAAIGMIGQGTAKLRVARLN</sequence>
<keyword evidence="1 3" id="KW-0456">Lyase</keyword>
<dbReference type="EMBL" id="FOSN01000006">
    <property type="protein sequence ID" value="SFK32635.1"/>
    <property type="molecule type" value="Genomic_DNA"/>
</dbReference>
<accession>A0A1I3YLE4</accession>
<feature type="domain" description="RlpA-like protein double-psi beta-barrel" evidence="5">
    <location>
        <begin position="34"/>
        <end position="115"/>
    </location>
</feature>
<dbReference type="AlphaFoldDB" id="A0A1I3YLE4"/>
<keyword evidence="7" id="KW-1185">Reference proteome</keyword>
<dbReference type="GO" id="GO:0071555">
    <property type="term" value="P:cell wall organization"/>
    <property type="evidence" value="ECO:0007669"/>
    <property type="project" value="UniProtKB-KW"/>
</dbReference>
<dbReference type="GO" id="GO:0008932">
    <property type="term" value="F:lytic endotransglycosylase activity"/>
    <property type="evidence" value="ECO:0007669"/>
    <property type="project" value="UniProtKB-UniRule"/>
</dbReference>
<evidence type="ECO:0000256" key="3">
    <source>
        <dbReference type="HAMAP-Rule" id="MF_02071"/>
    </source>
</evidence>
<evidence type="ECO:0000313" key="6">
    <source>
        <dbReference type="EMBL" id="SFK32635.1"/>
    </source>
</evidence>
<dbReference type="EC" id="4.2.2.-" evidence="3"/>
<dbReference type="Pfam" id="PF03330">
    <property type="entry name" value="DPBB_1"/>
    <property type="match status" value="1"/>
</dbReference>
<organism evidence="6 7">
    <name type="scientific">Methylocapsa palsarum</name>
    <dbReference type="NCBI Taxonomy" id="1612308"/>
    <lineage>
        <taxon>Bacteria</taxon>
        <taxon>Pseudomonadati</taxon>
        <taxon>Pseudomonadota</taxon>
        <taxon>Alphaproteobacteria</taxon>
        <taxon>Hyphomicrobiales</taxon>
        <taxon>Beijerinckiaceae</taxon>
        <taxon>Methylocapsa</taxon>
    </lineage>
</organism>
<dbReference type="PANTHER" id="PTHR34183:SF8">
    <property type="entry name" value="ENDOLYTIC PEPTIDOGLYCAN TRANSGLYCOSYLASE RLPA-RELATED"/>
    <property type="match status" value="1"/>
</dbReference>
<evidence type="ECO:0000256" key="2">
    <source>
        <dbReference type="ARBA" id="ARBA00023316"/>
    </source>
</evidence>
<dbReference type="Gene3D" id="2.40.40.10">
    <property type="entry name" value="RlpA-like domain"/>
    <property type="match status" value="1"/>
</dbReference>
<evidence type="ECO:0000313" key="7">
    <source>
        <dbReference type="Proteomes" id="UP000198755"/>
    </source>
</evidence>
<dbReference type="InterPro" id="IPR012997">
    <property type="entry name" value="RplA"/>
</dbReference>
<dbReference type="GO" id="GO:0000270">
    <property type="term" value="P:peptidoglycan metabolic process"/>
    <property type="evidence" value="ECO:0007669"/>
    <property type="project" value="UniProtKB-UniRule"/>
</dbReference>
<keyword evidence="6" id="KW-0449">Lipoprotein</keyword>
<gene>
    <name evidence="3" type="primary">rlpA</name>
    <name evidence="6" type="ORF">SAMN05444581_10627</name>
</gene>
<evidence type="ECO:0000259" key="5">
    <source>
        <dbReference type="Pfam" id="PF03330"/>
    </source>
</evidence>
<evidence type="ECO:0000256" key="1">
    <source>
        <dbReference type="ARBA" id="ARBA00023239"/>
    </source>
</evidence>
<dbReference type="InterPro" id="IPR009009">
    <property type="entry name" value="RlpA-like_DPBB"/>
</dbReference>
<proteinExistence type="inferred from homology"/>
<name>A0A1I3YLE4_9HYPH</name>
<dbReference type="HAMAP" id="MF_02071">
    <property type="entry name" value="RlpA"/>
    <property type="match status" value="1"/>
</dbReference>
<evidence type="ECO:0000256" key="4">
    <source>
        <dbReference type="RuleBase" id="RU003495"/>
    </source>
</evidence>
<dbReference type="STRING" id="1612308.SAMN05444581_10627"/>
<dbReference type="SUPFAM" id="SSF50685">
    <property type="entry name" value="Barwin-like endoglucanases"/>
    <property type="match status" value="1"/>
</dbReference>
<dbReference type="Proteomes" id="UP000198755">
    <property type="component" value="Unassembled WGS sequence"/>
</dbReference>
<dbReference type="RefSeq" id="WP_425284382.1">
    <property type="nucleotide sequence ID" value="NZ_FOSN01000006.1"/>
</dbReference>
<dbReference type="PANTHER" id="PTHR34183">
    <property type="entry name" value="ENDOLYTIC PEPTIDOGLYCAN TRANSGLYCOSYLASE RLPA"/>
    <property type="match status" value="1"/>
</dbReference>
<dbReference type="InterPro" id="IPR034718">
    <property type="entry name" value="RlpA"/>
</dbReference>
<comment type="similarity">
    <text evidence="3 4">Belongs to the RlpA family.</text>
</comment>
<dbReference type="InterPro" id="IPR036908">
    <property type="entry name" value="RlpA-like_sf"/>
</dbReference>
<dbReference type="NCBIfam" id="TIGR00413">
    <property type="entry name" value="rlpA"/>
    <property type="match status" value="1"/>
</dbReference>
<reference evidence="6 7" key="1">
    <citation type="submission" date="2016-10" db="EMBL/GenBank/DDBJ databases">
        <authorList>
            <person name="de Groot N.N."/>
        </authorList>
    </citation>
    <scope>NUCLEOTIDE SEQUENCE [LARGE SCALE GENOMIC DNA]</scope>
    <source>
        <strain evidence="6 7">NE2</strain>
    </source>
</reference>
<keyword evidence="2 3" id="KW-0961">Cell wall biogenesis/degradation</keyword>
<dbReference type="CDD" id="cd22268">
    <property type="entry name" value="DPBB_RlpA-like"/>
    <property type="match status" value="1"/>
</dbReference>
<comment type="function">
    <text evidence="3">Lytic transglycosylase with a strong preference for naked glycan strands that lack stem peptides.</text>
</comment>
<protein>
    <recommendedName>
        <fullName evidence="3">Endolytic peptidoglycan transglycosylase RlpA</fullName>
        <ecNumber evidence="3">4.2.2.-</ecNumber>
    </recommendedName>
</protein>